<dbReference type="GO" id="GO:0004672">
    <property type="term" value="F:protein kinase activity"/>
    <property type="evidence" value="ECO:0007669"/>
    <property type="project" value="InterPro"/>
</dbReference>
<feature type="domain" description="Protein kinase" evidence="1">
    <location>
        <begin position="1042"/>
        <end position="1378"/>
    </location>
</feature>
<accession>A0A3L8PTH7</accession>
<name>A0A3L8PTH7_9GAMM</name>
<organism evidence="2 3">
    <name type="scientific">Parashewanella curva</name>
    <dbReference type="NCBI Taxonomy" id="2338552"/>
    <lineage>
        <taxon>Bacteria</taxon>
        <taxon>Pseudomonadati</taxon>
        <taxon>Pseudomonadota</taxon>
        <taxon>Gammaproteobacteria</taxon>
        <taxon>Alteromonadales</taxon>
        <taxon>Shewanellaceae</taxon>
        <taxon>Parashewanella</taxon>
    </lineage>
</organism>
<protein>
    <recommendedName>
        <fullName evidence="1">Protein kinase domain-containing protein</fullName>
    </recommendedName>
</protein>
<sequence length="1449" mass="165109">MSNPLAPLTPHDRTAIVGIDFVAVPENAHTMVVRVRGEDLFSQKYRFSFDGDSLILTKIAKFHALQSDTSRGLGTQTYPSENMRPSLLTALTNPSLPVKVLHHELGVISDAEKKWLVVSLSERKIEELVLHILPSILQAQGTINLDNSILLQLPPKVVARTLAAQHPDVQRRVLVNCEISAEHQAARLEIIINYPVGTPLTFILEVDEDKMISILSPKLDEISGWPYPCHDFNNYNAFLKRLPKEQLCIIIGCMSPISLSQLLLSFSLDEACILISYLEPRKVADFLVSATYFTKYPKSAAITERANWWSTGEQLIEFEDRSSCYKVNDVKTKANKLESDLFPTQTYSTHQLIIRLKQRDPQQLKEAITVLSKEESKFLINMGVQLDSQPSEQIAYFQMLSTMLLLVKDYPNCHFTRYSFDDNHRHASQIVCHMNNDEIFHLIKLVTLKEALRAIFYLSFLRRANFIYSEHGKEFINTIITQWLQNECRPFHNHKILATAISELGWQETGIASWFLYYLPQAYTARVIRYLKPVLVKQAVYFLYHNMRGDSDSSELDIPLCRVALENIDKRLLLQGSPISSDGLPIDSEKTLQTPSELPTTVESSCLQPSFPEASAVTVAESSIAHPSKNVEASINTQSKAEAVPRGEVKTADTALKSTRYVVQARVTDKNRSAEDFYDSQSIEESTVLVSEKSLVRNTQKQKINNKFKQMKTLKDYQRQKKSDEDYFVELANKLPPEALKYLVQIKPSSLSLFHPSLITRLPPLAVECIFDHTENAPALWCTLLVGNFSQELFDQFQQLHFKKRLKVNRLLTESQWLSVAKKLSESQLPFWVDFRSELQTLFFNGQFANSTTKLTRYLRVCDPQQFSAILESIAAEQISASLAALPPARAADLLIEASTHRKTSIILFFLYRSSKENLSLIIQSTPDKYVIERIKIKRNSEGQKSPIKYEIKFHGIRQKLTKNFEMIQHLDKLRTSWIMPGDDSKGTASTSPKSFVRLAFLFGQEKRHNRVTKIIRRNFFALRTRLLDIQLAAPRRRVNVLQSTENYGQSTQNHVQYYDDRLKLYPILRSPKLDSQLDVSEIPPGRFKTPYSMDENFISFTMTHAESQGYEFIMSKEYSELMMQMLDELKRMMPEKTFRGRTIQPGLQGLVPVAGCLIAARGGPSLTRYLAGKTGVPHELNILILKKLCEDLSFCHQGDFYFRDIKPDNILIAEFADHATTSQQRHELPQLYSVDLSDMCLLNPDPEGEHFSIVDMDANTGTEAFMTSEILELKKGTTEYAELALALRAADNYAMFLTIFYTISAKARKVIIRPCDYPQDSPFYIADDNGVSMRKFGILHPNSTPADDIDVLLDLIEDYVAEEFKGDVRLFLTNPTLYDFDHTIDEVMIWNRDLDKHYQANIQQTEEIISDITDIPSTTCDASLKANSNEALPNEDSKAFSTTKSLSI</sequence>
<gene>
    <name evidence="2" type="ORF">D5018_15905</name>
</gene>
<dbReference type="OrthoDB" id="9801841at2"/>
<dbReference type="Proteomes" id="UP000281474">
    <property type="component" value="Unassembled WGS sequence"/>
</dbReference>
<evidence type="ECO:0000259" key="1">
    <source>
        <dbReference type="PROSITE" id="PS50011"/>
    </source>
</evidence>
<dbReference type="InterPro" id="IPR011009">
    <property type="entry name" value="Kinase-like_dom_sf"/>
</dbReference>
<dbReference type="GO" id="GO:0005524">
    <property type="term" value="F:ATP binding"/>
    <property type="evidence" value="ECO:0007669"/>
    <property type="project" value="InterPro"/>
</dbReference>
<comment type="caution">
    <text evidence="2">The sequence shown here is derived from an EMBL/GenBank/DDBJ whole genome shotgun (WGS) entry which is preliminary data.</text>
</comment>
<dbReference type="PROSITE" id="PS50011">
    <property type="entry name" value="PROTEIN_KINASE_DOM"/>
    <property type="match status" value="1"/>
</dbReference>
<dbReference type="EMBL" id="QZEI01000059">
    <property type="protein sequence ID" value="RLV58701.1"/>
    <property type="molecule type" value="Genomic_DNA"/>
</dbReference>
<dbReference type="InterPro" id="IPR000719">
    <property type="entry name" value="Prot_kinase_dom"/>
</dbReference>
<dbReference type="SUPFAM" id="SSF56112">
    <property type="entry name" value="Protein kinase-like (PK-like)"/>
    <property type="match status" value="1"/>
</dbReference>
<proteinExistence type="predicted"/>
<evidence type="ECO:0000313" key="3">
    <source>
        <dbReference type="Proteomes" id="UP000281474"/>
    </source>
</evidence>
<dbReference type="Gene3D" id="1.10.510.10">
    <property type="entry name" value="Transferase(Phosphotransferase) domain 1"/>
    <property type="match status" value="1"/>
</dbReference>
<evidence type="ECO:0000313" key="2">
    <source>
        <dbReference type="EMBL" id="RLV58701.1"/>
    </source>
</evidence>
<reference evidence="2 3" key="1">
    <citation type="submission" date="2018-09" db="EMBL/GenBank/DDBJ databases">
        <title>Phylogeny of the Shewanellaceae, and recommendation for two new genera, Pseudoshewanella and Parashewanella.</title>
        <authorList>
            <person name="Wang G."/>
        </authorList>
    </citation>
    <scope>NUCLEOTIDE SEQUENCE [LARGE SCALE GENOMIC DNA]</scope>
    <source>
        <strain evidence="2 3">C51</strain>
    </source>
</reference>
<dbReference type="RefSeq" id="WP_121839985.1">
    <property type="nucleotide sequence ID" value="NZ_ML014808.1"/>
</dbReference>
<keyword evidence="3" id="KW-1185">Reference proteome</keyword>